<feature type="transmembrane region" description="Helical" evidence="3">
    <location>
        <begin position="358"/>
        <end position="379"/>
    </location>
</feature>
<dbReference type="GO" id="GO:0051787">
    <property type="term" value="F:misfolded protein binding"/>
    <property type="evidence" value="ECO:0007669"/>
    <property type="project" value="TreeGrafter"/>
</dbReference>
<evidence type="ECO:0000256" key="1">
    <source>
        <dbReference type="ARBA" id="ARBA00023186"/>
    </source>
</evidence>
<keyword evidence="3" id="KW-0472">Membrane</keyword>
<dbReference type="SUPFAM" id="SSF46565">
    <property type="entry name" value="Chaperone J-domain"/>
    <property type="match status" value="1"/>
</dbReference>
<comment type="caution">
    <text evidence="5">The sequence shown here is derived from an EMBL/GenBank/DDBJ whole genome shotgun (WGS) entry which is preliminary data.</text>
</comment>
<evidence type="ECO:0000313" key="5">
    <source>
        <dbReference type="EMBL" id="TWI78007.1"/>
    </source>
</evidence>
<dbReference type="PRINTS" id="PR00625">
    <property type="entry name" value="JDOMAIN"/>
</dbReference>
<dbReference type="RefSeq" id="WP_144888705.1">
    <property type="nucleotide sequence ID" value="NZ_VLLE01000008.1"/>
</dbReference>
<dbReference type="SMART" id="SM00271">
    <property type="entry name" value="DnaJ"/>
    <property type="match status" value="1"/>
</dbReference>
<feature type="domain" description="J" evidence="4">
    <location>
        <begin position="6"/>
        <end position="71"/>
    </location>
</feature>
<dbReference type="OrthoDB" id="614471at2"/>
<dbReference type="InterPro" id="IPR018253">
    <property type="entry name" value="DnaJ_domain_CS"/>
</dbReference>
<keyword evidence="3" id="KW-0812">Transmembrane</keyword>
<dbReference type="PROSITE" id="PS00636">
    <property type="entry name" value="DNAJ_1"/>
    <property type="match status" value="1"/>
</dbReference>
<dbReference type="PANTHER" id="PTHR44360">
    <property type="entry name" value="DNAJ HOMOLOG SUBFAMILY B MEMBER 9"/>
    <property type="match status" value="1"/>
</dbReference>
<keyword evidence="1" id="KW-0143">Chaperone</keyword>
<dbReference type="CDD" id="cd06257">
    <property type="entry name" value="DnaJ"/>
    <property type="match status" value="1"/>
</dbReference>
<dbReference type="InterPro" id="IPR051948">
    <property type="entry name" value="Hsp70_co-chaperone_J-domain"/>
</dbReference>
<dbReference type="Proteomes" id="UP000316167">
    <property type="component" value="Unassembled WGS sequence"/>
</dbReference>
<dbReference type="AlphaFoldDB" id="A0A562S9F0"/>
<sequence>MDYRKDYYQLLEVSASASKEEIRAAYRRLAKLYHPDKNTADASAEEKFKQINEANEILSNDFLRQEYDAYRKEQEKWAEIKAKKETVNEEIKQANKNSYTRTQIVTTETRTYIKGIITVKYWAATEQRLATGIDKELDYKITPTEASIVIQKQDIHSAQKIPLDYLRALKESDIFSVPISQPIRCEVATELGKEYYELTLNDIRIKNIRLDGITKHENYSYGTLTGNIYGYSPKFTYEEKEETVTECFGETGRTEHKEENGIGYVRKEYYHPDCSTYWGNWIPVPQTRAYTSANRSAKQTPHIVTQPATTGCGIYVWLFALLSLLYLAPQFFIVCLVLAGLGILVYYGGAIFSSVSRILSAVGLGLLLLFLIAAVRSITGSQKTYVKKKTNHASVKTTRSARQQTTSADSAGSSPDTLITHHLKWQDYSGKSYEGSISVSVLALRNASNLHSRMSGNFYTEMSDIYKTMLINDSSQLFYLYKTFDSIKMSNRLDEIAFSQVLISAIQSLPYFLVLDRGCNENYQDDFTRNYLATCKTDCCIGNELFGVRTPIEFLSDLKGDCDTRSLLLYLVLKRYNYNVALLTSNYYKHALIAVNFTNEVSRQGLNITIDDKIYYLWETTSSDLNYGEVSSSFNNLSYWNISLLNKKI</sequence>
<dbReference type="Pfam" id="PF00226">
    <property type="entry name" value="DnaJ"/>
    <property type="match status" value="1"/>
</dbReference>
<proteinExistence type="predicted"/>
<organism evidence="5 6">
    <name type="scientific">Lacibacter cauensis</name>
    <dbReference type="NCBI Taxonomy" id="510947"/>
    <lineage>
        <taxon>Bacteria</taxon>
        <taxon>Pseudomonadati</taxon>
        <taxon>Bacteroidota</taxon>
        <taxon>Chitinophagia</taxon>
        <taxon>Chitinophagales</taxon>
        <taxon>Chitinophagaceae</taxon>
        <taxon>Lacibacter</taxon>
    </lineage>
</organism>
<evidence type="ECO:0000256" key="3">
    <source>
        <dbReference type="SAM" id="Phobius"/>
    </source>
</evidence>
<keyword evidence="6" id="KW-1185">Reference proteome</keyword>
<protein>
    <submittedName>
        <fullName evidence="5">DnaJ-like protein</fullName>
    </submittedName>
</protein>
<dbReference type="GO" id="GO:0051087">
    <property type="term" value="F:protein-folding chaperone binding"/>
    <property type="evidence" value="ECO:0007669"/>
    <property type="project" value="TreeGrafter"/>
</dbReference>
<dbReference type="Gene3D" id="1.10.287.110">
    <property type="entry name" value="DnaJ domain"/>
    <property type="match status" value="1"/>
</dbReference>
<evidence type="ECO:0000259" key="4">
    <source>
        <dbReference type="PROSITE" id="PS50076"/>
    </source>
</evidence>
<dbReference type="GO" id="GO:0036503">
    <property type="term" value="P:ERAD pathway"/>
    <property type="evidence" value="ECO:0007669"/>
    <property type="project" value="TreeGrafter"/>
</dbReference>
<dbReference type="InterPro" id="IPR036869">
    <property type="entry name" value="J_dom_sf"/>
</dbReference>
<dbReference type="PROSITE" id="PS50076">
    <property type="entry name" value="DNAJ_2"/>
    <property type="match status" value="1"/>
</dbReference>
<feature type="transmembrane region" description="Helical" evidence="3">
    <location>
        <begin position="308"/>
        <end position="326"/>
    </location>
</feature>
<dbReference type="InterPro" id="IPR001623">
    <property type="entry name" value="DnaJ_domain"/>
</dbReference>
<dbReference type="EMBL" id="VLLE01000008">
    <property type="protein sequence ID" value="TWI78007.1"/>
    <property type="molecule type" value="Genomic_DNA"/>
</dbReference>
<reference evidence="5 6" key="1">
    <citation type="journal article" date="2015" name="Stand. Genomic Sci.">
        <title>Genomic Encyclopedia of Bacterial and Archaeal Type Strains, Phase III: the genomes of soil and plant-associated and newly described type strains.</title>
        <authorList>
            <person name="Whitman W.B."/>
            <person name="Woyke T."/>
            <person name="Klenk H.P."/>
            <person name="Zhou Y."/>
            <person name="Lilburn T.G."/>
            <person name="Beck B.J."/>
            <person name="De Vos P."/>
            <person name="Vandamme P."/>
            <person name="Eisen J.A."/>
            <person name="Garrity G."/>
            <person name="Hugenholtz P."/>
            <person name="Kyrpides N.C."/>
        </authorList>
    </citation>
    <scope>NUCLEOTIDE SEQUENCE [LARGE SCALE GENOMIC DNA]</scope>
    <source>
        <strain evidence="5 6">CGMCC 1.7271</strain>
    </source>
</reference>
<name>A0A562S9F0_9BACT</name>
<gene>
    <name evidence="5" type="ORF">IQ13_4251</name>
</gene>
<keyword evidence="3" id="KW-1133">Transmembrane helix</keyword>
<accession>A0A562S9F0</accession>
<evidence type="ECO:0000256" key="2">
    <source>
        <dbReference type="SAM" id="MobiDB-lite"/>
    </source>
</evidence>
<feature type="region of interest" description="Disordered" evidence="2">
    <location>
        <begin position="393"/>
        <end position="414"/>
    </location>
</feature>
<evidence type="ECO:0000313" key="6">
    <source>
        <dbReference type="Proteomes" id="UP000316167"/>
    </source>
</evidence>
<dbReference type="PANTHER" id="PTHR44360:SF1">
    <property type="entry name" value="DNAJ HOMOLOG SUBFAMILY B MEMBER 9"/>
    <property type="match status" value="1"/>
</dbReference>
<feature type="transmembrane region" description="Helical" evidence="3">
    <location>
        <begin position="331"/>
        <end position="352"/>
    </location>
</feature>